<dbReference type="Proteomes" id="UP000515158">
    <property type="component" value="Unplaced"/>
</dbReference>
<dbReference type="GeneID" id="117643409"/>
<evidence type="ECO:0000313" key="8">
    <source>
        <dbReference type="RefSeq" id="XP_034238172.1"/>
    </source>
</evidence>
<dbReference type="Gene3D" id="1.10.287.520">
    <property type="entry name" value="Helix hairpin bin"/>
    <property type="match status" value="1"/>
</dbReference>
<reference evidence="8" key="1">
    <citation type="submission" date="2025-08" db="UniProtKB">
        <authorList>
            <consortium name="RefSeq"/>
        </authorList>
    </citation>
    <scope>IDENTIFICATION</scope>
    <source>
        <tissue evidence="8">Total insect</tissue>
    </source>
</reference>
<proteinExistence type="inferred from homology"/>
<dbReference type="KEGG" id="tpal:117643409"/>
<evidence type="ECO:0000256" key="5">
    <source>
        <dbReference type="ARBA" id="ARBA00022729"/>
    </source>
</evidence>
<dbReference type="InParanoid" id="A0A6P8YVJ8"/>
<accession>A0A6P8YVJ8</accession>
<evidence type="ECO:0000256" key="4">
    <source>
        <dbReference type="ARBA" id="ARBA00022525"/>
    </source>
</evidence>
<dbReference type="RefSeq" id="XP_034238172.1">
    <property type="nucleotide sequence ID" value="XM_034382281.1"/>
</dbReference>
<organism evidence="8">
    <name type="scientific">Thrips palmi</name>
    <name type="common">Melon thrips</name>
    <dbReference type="NCBI Taxonomy" id="161013"/>
    <lineage>
        <taxon>Eukaryota</taxon>
        <taxon>Metazoa</taxon>
        <taxon>Ecdysozoa</taxon>
        <taxon>Arthropoda</taxon>
        <taxon>Hexapoda</taxon>
        <taxon>Insecta</taxon>
        <taxon>Pterygota</taxon>
        <taxon>Neoptera</taxon>
        <taxon>Paraneoptera</taxon>
        <taxon>Thysanoptera</taxon>
        <taxon>Terebrantia</taxon>
        <taxon>Thripoidea</taxon>
        <taxon>Thripidae</taxon>
        <taxon>Thrips</taxon>
    </lineage>
</organism>
<dbReference type="AlphaFoldDB" id="A0A6P8YVJ8"/>
<keyword evidence="7" id="KW-1185">Reference proteome</keyword>
<name>A0A6P8YVJ8_THRPL</name>
<evidence type="ECO:0000256" key="1">
    <source>
        <dbReference type="ARBA" id="ARBA00004613"/>
    </source>
</evidence>
<dbReference type="SUPFAM" id="SSF57501">
    <property type="entry name" value="Cystine-knot cytokines"/>
    <property type="match status" value="1"/>
</dbReference>
<protein>
    <submittedName>
        <fullName evidence="8">Noggin-like isoform X1</fullName>
    </submittedName>
</protein>
<feature type="region of interest" description="Disordered" evidence="6">
    <location>
        <begin position="90"/>
        <end position="109"/>
    </location>
</feature>
<keyword evidence="4" id="KW-0964">Secreted</keyword>
<evidence type="ECO:0000313" key="7">
    <source>
        <dbReference type="Proteomes" id="UP000515158"/>
    </source>
</evidence>
<comment type="similarity">
    <text evidence="2">Belongs to the noggin family.</text>
</comment>
<dbReference type="GO" id="GO:0009953">
    <property type="term" value="P:dorsal/ventral pattern formation"/>
    <property type="evidence" value="ECO:0007669"/>
    <property type="project" value="TreeGrafter"/>
</dbReference>
<evidence type="ECO:0000256" key="6">
    <source>
        <dbReference type="SAM" id="MobiDB-lite"/>
    </source>
</evidence>
<dbReference type="Pfam" id="PF05806">
    <property type="entry name" value="Noggin"/>
    <property type="match status" value="1"/>
</dbReference>
<dbReference type="Gene3D" id="2.10.90.10">
    <property type="entry name" value="Cystine-knot cytokines"/>
    <property type="match status" value="1"/>
</dbReference>
<comment type="subcellular location">
    <subcellularLocation>
        <location evidence="1">Secreted</location>
    </subcellularLocation>
</comment>
<evidence type="ECO:0000256" key="3">
    <source>
        <dbReference type="ARBA" id="ARBA00022473"/>
    </source>
</evidence>
<gene>
    <name evidence="8" type="primary">LOC117643409</name>
</gene>
<evidence type="ECO:0000256" key="2">
    <source>
        <dbReference type="ARBA" id="ARBA00007480"/>
    </source>
</evidence>
<dbReference type="InterPro" id="IPR029034">
    <property type="entry name" value="Cystine-knot_cytokine"/>
</dbReference>
<dbReference type="GO" id="GO:0005615">
    <property type="term" value="C:extracellular space"/>
    <property type="evidence" value="ECO:0007669"/>
    <property type="project" value="TreeGrafter"/>
</dbReference>
<dbReference type="OrthoDB" id="5950649at2759"/>
<dbReference type="InterPro" id="IPR008717">
    <property type="entry name" value="Noggin"/>
</dbReference>
<dbReference type="PANTHER" id="PTHR10494:SF6">
    <property type="entry name" value="NOGGIN"/>
    <property type="match status" value="1"/>
</dbReference>
<sequence>MLTVTLFGLFFQMRLPAGVGPLLCPSPQSLQSLLCVLLALAALTTTPTPADGLQQGLQQGLQHDAPPQHGQHGQHGLQGLRGALRTALSPERQGLRPGGGPGGLSSSLVPVPALLERPDRLFDPTPGDLNATLLRARLGRHFDPRVMSVQRPSRAQRRQHKIRYTNLLDSDDSALLDDDQVELDEDSPFRRNPRGRLVPAGVMPESIASLDLRGVRLPDGSRLRTRIPARLRRKLQHFLWAYTACPVQRRWRDLGVRFWPRWLKEGRCPETPCSIPAGMHCKPSASRHQLLLRWHCRPLPTLVLQHAQHDLEDRDEAGAAAPTQDLEQQAARHCAWIKVEYPVITECSCGCAEDRYS</sequence>
<dbReference type="GO" id="GO:0030514">
    <property type="term" value="P:negative regulation of BMP signaling pathway"/>
    <property type="evidence" value="ECO:0007669"/>
    <property type="project" value="InterPro"/>
</dbReference>
<dbReference type="GO" id="GO:0045596">
    <property type="term" value="P:negative regulation of cell differentiation"/>
    <property type="evidence" value="ECO:0007669"/>
    <property type="project" value="InterPro"/>
</dbReference>
<dbReference type="PANTHER" id="PTHR10494">
    <property type="entry name" value="BONE MORPHOGENETIC PROTEIN INHIBITOR, NOGGIN"/>
    <property type="match status" value="1"/>
</dbReference>
<keyword evidence="3" id="KW-0217">Developmental protein</keyword>
<keyword evidence="5" id="KW-0732">Signal</keyword>